<dbReference type="CDD" id="cd00347">
    <property type="entry name" value="Flavin_utilizing_monoxygenases"/>
    <property type="match status" value="1"/>
</dbReference>
<keyword evidence="2" id="KW-0503">Monooxygenase</keyword>
<dbReference type="RefSeq" id="WP_229841881.1">
    <property type="nucleotide sequence ID" value="NZ_BNAI01000001.1"/>
</dbReference>
<dbReference type="GO" id="GO:0016705">
    <property type="term" value="F:oxidoreductase activity, acting on paired donors, with incorporation or reduction of molecular oxygen"/>
    <property type="evidence" value="ECO:0007669"/>
    <property type="project" value="InterPro"/>
</dbReference>
<dbReference type="PANTHER" id="PTHR30137">
    <property type="entry name" value="LUCIFERASE-LIKE MONOOXYGENASE"/>
    <property type="match status" value="1"/>
</dbReference>
<dbReference type="EMBL" id="BNAI01000001">
    <property type="protein sequence ID" value="GHF10381.1"/>
    <property type="molecule type" value="Genomic_DNA"/>
</dbReference>
<evidence type="ECO:0000313" key="3">
    <source>
        <dbReference type="Proteomes" id="UP000617531"/>
    </source>
</evidence>
<sequence>MKRIGSLSFGHWAPGRGSLVATAADALQQTLELAVAAEEVGADGAFVRVHHFARQLASPFPLLAAIGARTSRIEIGTAVIDMRYENPLYMAEDAAAADLLSGGRLQLGISRGSPETALRGSESFGYVPDEGETDADLARRHTEHFRAAIAGAGVAMSNPQMTGVSQPLAIEPRSPGLSDRIWWGAGTRATAVWTAEQGMNLMSSTLLTEETGASLADLQAEQIQMYRDAWAAAGHDREPRVSISRSILPIIDDETRHYFGLRAQADAQDQVGHLDGGLARFGRSYIGEPDRIAEELAADAAVQAADTILVTVPNQLGVDFNARILESIVRDIKPHLPSVVE</sequence>
<dbReference type="PANTHER" id="PTHR30137:SF15">
    <property type="entry name" value="BLL6902 PROTEIN"/>
    <property type="match status" value="1"/>
</dbReference>
<proteinExistence type="predicted"/>
<dbReference type="GO" id="GO:0004497">
    <property type="term" value="F:monooxygenase activity"/>
    <property type="evidence" value="ECO:0007669"/>
    <property type="project" value="UniProtKB-KW"/>
</dbReference>
<evidence type="ECO:0000313" key="2">
    <source>
        <dbReference type="EMBL" id="GHF10381.1"/>
    </source>
</evidence>
<dbReference type="Proteomes" id="UP000617531">
    <property type="component" value="Unassembled WGS sequence"/>
</dbReference>
<comment type="caution">
    <text evidence="2">The sequence shown here is derived from an EMBL/GenBank/DDBJ whole genome shotgun (WGS) entry which is preliminary data.</text>
</comment>
<reference evidence="2" key="2">
    <citation type="submission" date="2020-09" db="EMBL/GenBank/DDBJ databases">
        <authorList>
            <person name="Sun Q."/>
            <person name="Zhou Y."/>
        </authorList>
    </citation>
    <scope>NUCLEOTIDE SEQUENCE</scope>
    <source>
        <strain evidence="2">CGMCC 1.16548</strain>
    </source>
</reference>
<dbReference type="InterPro" id="IPR050766">
    <property type="entry name" value="Bact_Lucif_Oxidored"/>
</dbReference>
<reference evidence="2" key="1">
    <citation type="journal article" date="2014" name="Int. J. Syst. Evol. Microbiol.">
        <title>Complete genome sequence of Corynebacterium casei LMG S-19264T (=DSM 44701T), isolated from a smear-ripened cheese.</title>
        <authorList>
            <consortium name="US DOE Joint Genome Institute (JGI-PGF)"/>
            <person name="Walter F."/>
            <person name="Albersmeier A."/>
            <person name="Kalinowski J."/>
            <person name="Ruckert C."/>
        </authorList>
    </citation>
    <scope>NUCLEOTIDE SEQUENCE</scope>
    <source>
        <strain evidence="2">CGMCC 1.16548</strain>
    </source>
</reference>
<dbReference type="Gene3D" id="3.20.20.30">
    <property type="entry name" value="Luciferase-like domain"/>
    <property type="match status" value="1"/>
</dbReference>
<dbReference type="GO" id="GO:0005829">
    <property type="term" value="C:cytosol"/>
    <property type="evidence" value="ECO:0007669"/>
    <property type="project" value="TreeGrafter"/>
</dbReference>
<accession>A0A8J3GP83</accession>
<evidence type="ECO:0000259" key="1">
    <source>
        <dbReference type="Pfam" id="PF00296"/>
    </source>
</evidence>
<dbReference type="AlphaFoldDB" id="A0A8J3GP83"/>
<dbReference type="InterPro" id="IPR011251">
    <property type="entry name" value="Luciferase-like_dom"/>
</dbReference>
<feature type="domain" description="Luciferase-like" evidence="1">
    <location>
        <begin position="9"/>
        <end position="253"/>
    </location>
</feature>
<dbReference type="Pfam" id="PF00296">
    <property type="entry name" value="Bac_luciferase"/>
    <property type="match status" value="1"/>
</dbReference>
<keyword evidence="2" id="KW-0560">Oxidoreductase</keyword>
<dbReference type="InterPro" id="IPR036661">
    <property type="entry name" value="Luciferase-like_sf"/>
</dbReference>
<protein>
    <submittedName>
        <fullName evidence="2">Alkanal monooxygenase</fullName>
    </submittedName>
</protein>
<dbReference type="SUPFAM" id="SSF51679">
    <property type="entry name" value="Bacterial luciferase-like"/>
    <property type="match status" value="1"/>
</dbReference>
<name>A0A8J3GP83_9MICO</name>
<organism evidence="2 3">
    <name type="scientific">Pseudolysinimonas yzui</name>
    <dbReference type="NCBI Taxonomy" id="2708254"/>
    <lineage>
        <taxon>Bacteria</taxon>
        <taxon>Bacillati</taxon>
        <taxon>Actinomycetota</taxon>
        <taxon>Actinomycetes</taxon>
        <taxon>Micrococcales</taxon>
        <taxon>Microbacteriaceae</taxon>
        <taxon>Pseudolysinimonas</taxon>
    </lineage>
</organism>
<gene>
    <name evidence="2" type="ORF">GCM10011600_09400</name>
</gene>
<keyword evidence="3" id="KW-1185">Reference proteome</keyword>